<protein>
    <submittedName>
        <fullName evidence="4">Peptidase M61</fullName>
    </submittedName>
</protein>
<evidence type="ECO:0000256" key="1">
    <source>
        <dbReference type="SAM" id="MobiDB-lite"/>
    </source>
</evidence>
<dbReference type="SUPFAM" id="SSF50156">
    <property type="entry name" value="PDZ domain-like"/>
    <property type="match status" value="1"/>
</dbReference>
<name>A0A2Z3HSE0_9CAUL</name>
<proteinExistence type="predicted"/>
<dbReference type="InterPro" id="IPR007963">
    <property type="entry name" value="Peptidase_M61_catalytic"/>
</dbReference>
<accession>A0A2Z3HSE0</accession>
<dbReference type="Gene3D" id="2.60.40.3650">
    <property type="match status" value="1"/>
</dbReference>
<gene>
    <name evidence="4" type="ORF">HYN04_06525</name>
</gene>
<dbReference type="Gene3D" id="1.10.390.10">
    <property type="entry name" value="Neutral Protease Domain 2"/>
    <property type="match status" value="1"/>
</dbReference>
<dbReference type="PIRSF" id="PIRSF016493">
    <property type="entry name" value="Glycyl_aminpptds"/>
    <property type="match status" value="1"/>
</dbReference>
<evidence type="ECO:0000259" key="3">
    <source>
        <dbReference type="Pfam" id="PF17899"/>
    </source>
</evidence>
<dbReference type="InterPro" id="IPR024191">
    <property type="entry name" value="Peptidase_M61"/>
</dbReference>
<dbReference type="Pfam" id="PF17899">
    <property type="entry name" value="Peptidase_M61_N"/>
    <property type="match status" value="1"/>
</dbReference>
<dbReference type="InterPro" id="IPR027268">
    <property type="entry name" value="Peptidase_M4/M1_CTD_sf"/>
</dbReference>
<evidence type="ECO:0000313" key="4">
    <source>
        <dbReference type="EMBL" id="AWM78757.1"/>
    </source>
</evidence>
<evidence type="ECO:0000259" key="2">
    <source>
        <dbReference type="Pfam" id="PF05299"/>
    </source>
</evidence>
<feature type="domain" description="Peptidase M61 catalytic" evidence="2">
    <location>
        <begin position="303"/>
        <end position="419"/>
    </location>
</feature>
<organism evidence="4 5">
    <name type="scientific">Phenylobacterium parvum</name>
    <dbReference type="NCBI Taxonomy" id="2201350"/>
    <lineage>
        <taxon>Bacteria</taxon>
        <taxon>Pseudomonadati</taxon>
        <taxon>Pseudomonadota</taxon>
        <taxon>Alphaproteobacteria</taxon>
        <taxon>Caulobacterales</taxon>
        <taxon>Caulobacteraceae</taxon>
        <taxon>Phenylobacterium</taxon>
    </lineage>
</organism>
<evidence type="ECO:0000313" key="5">
    <source>
        <dbReference type="Proteomes" id="UP000247763"/>
    </source>
</evidence>
<dbReference type="InterPro" id="IPR036034">
    <property type="entry name" value="PDZ_sf"/>
</dbReference>
<sequence>MAKAEPGQRSLPQPEPLPPPIVAPRDVAYPGTLKLQVDATDLERRIFRVRQTIPLAGSGPVTLLYPRWLPGKHQPAAQVEHLTGLVITANGKKIAWRRDPVEVAAFHVDPPAGARSLELEFQFVSANTTGQGRVVMTPAMMNVQWNSMALYPAGWFTRRIPIEASIRLPEGWGYGVALDAASTRDGVVTFRPVSFETLVDSPMFAGRWFKRVDLDPGGRSPVILNMVADEPASLVMTPEQLQAHRNLVVQADRLYGARHFDRYDFLLALTDEMGGIGLEHHRSSENAVSPAYFTGWEKTAPERDLLPHEYTHSWNGKYRRPAELWTPTFNTPMRDSLLWVYEGQTQYWGNVLAARSGLVSRQDALDALAMTAAVYQNRIGRTWRPLADTTLDPIIAQRRPLPWVSWQRSEDYYSEGQLIWLEVDTLLREKTGGKTSLDDFARAFFGMNDGDWGVLTYRFDDVVATLNTLLPMDWAGYLRARVDDVAVRPPLDGLERGGWRLGYSETPSPYFSANEADRKITDLTYSLGLVLNRDGDLTSVMWDGPAFRVGLATGQRVVAVNGRGWSADLLKTAVTEAKATGKVDLLVRSGDRFRTVTVPWAGGLRYPRLERIPGAPDRLGDILSPRP</sequence>
<dbReference type="OrthoDB" id="9778516at2"/>
<dbReference type="Pfam" id="PF05299">
    <property type="entry name" value="Peptidase_M61"/>
    <property type="match status" value="1"/>
</dbReference>
<reference evidence="5" key="1">
    <citation type="submission" date="2018-05" db="EMBL/GenBank/DDBJ databases">
        <title>Genome sequencing of Phenylobacterium sp. HYN0004.</title>
        <authorList>
            <person name="Yi H."/>
            <person name="Baek C."/>
        </authorList>
    </citation>
    <scope>NUCLEOTIDE SEQUENCE [LARGE SCALE GENOMIC DNA]</scope>
    <source>
        <strain evidence="5">HYN0004</strain>
    </source>
</reference>
<dbReference type="InterPro" id="IPR040756">
    <property type="entry name" value="Peptidase_M61_N"/>
</dbReference>
<dbReference type="Proteomes" id="UP000247763">
    <property type="component" value="Chromosome"/>
</dbReference>
<dbReference type="AlphaFoldDB" id="A0A2Z3HSE0"/>
<keyword evidence="5" id="KW-1185">Reference proteome</keyword>
<dbReference type="Gene3D" id="2.30.42.10">
    <property type="match status" value="1"/>
</dbReference>
<dbReference type="RefSeq" id="WP_110451323.1">
    <property type="nucleotide sequence ID" value="NZ_CP029479.1"/>
</dbReference>
<feature type="domain" description="Peptidase M61 N-terminal" evidence="3">
    <location>
        <begin position="35"/>
        <end position="207"/>
    </location>
</feature>
<dbReference type="EMBL" id="CP029479">
    <property type="protein sequence ID" value="AWM78757.1"/>
    <property type="molecule type" value="Genomic_DNA"/>
</dbReference>
<feature type="region of interest" description="Disordered" evidence="1">
    <location>
        <begin position="1"/>
        <end position="21"/>
    </location>
</feature>
<dbReference type="KEGG" id="phb:HYN04_06525"/>